<reference evidence="4 5" key="1">
    <citation type="journal article" date="2010" name="Stand. Genomic Sci.">
        <title>Permanent draft genome sequence of Dethiosulfovibrio peptidovorans type strain (SEBR 4207).</title>
        <authorList>
            <person name="Labutti K."/>
            <person name="Mayilraj S."/>
            <person name="Clum A."/>
            <person name="Lucas S."/>
            <person name="Glavina Del Rio T."/>
            <person name="Nolan M."/>
            <person name="Tice H."/>
            <person name="Cheng J.F."/>
            <person name="Pitluck S."/>
            <person name="Liolios K."/>
            <person name="Ivanova N."/>
            <person name="Mavromatis K."/>
            <person name="Mikhailova N."/>
            <person name="Pati A."/>
            <person name="Goodwin L."/>
            <person name="Chen A."/>
            <person name="Palaniappan K."/>
            <person name="Land M."/>
            <person name="Hauser L."/>
            <person name="Chang Y.J."/>
            <person name="Jeffries C.D."/>
            <person name="Rohde M."/>
            <person name="Spring S."/>
            <person name="Goker M."/>
            <person name="Woyke T."/>
            <person name="Bristow J."/>
            <person name="Eisen J.A."/>
            <person name="Markowitz V."/>
            <person name="Hugenholtz P."/>
            <person name="Kyrpides N.C."/>
            <person name="Klenk H.P."/>
            <person name="Lapidus A."/>
        </authorList>
    </citation>
    <scope>NUCLEOTIDE SEQUENCE [LARGE SCALE GENOMIC DNA]</scope>
    <source>
        <strain evidence="4 5">DSM 11002</strain>
    </source>
</reference>
<dbReference type="GO" id="GO:0003677">
    <property type="term" value="F:DNA binding"/>
    <property type="evidence" value="ECO:0007669"/>
    <property type="project" value="InterPro"/>
</dbReference>
<sequence>MNESFDDVDVREPDRFDDLNSDNYESLASLGDRLREERNRQGFTLDYVADETKIRKSYLESIELGEMDVFNGNVYRRGFVKKYLGFLGRMDLWKSYDPILVENVSDKKPEPQPALGDFTPPARGFRKGSRKGVFLLLMAVIISAGWYVWSNREGLHDEVVRIQEEKVAEQEKREGEAKLLAARQREIAAASADLASSDISEVALAGASVDSAVSSSPASVESDIPILTIKALKDSWIRITREGERVFGGTLKAGATSEVEATGLIHVIYGRPETLSVNWNGKRVDPSTEGAGPVHFVYSSDGTQKAITSDEAEALWKEPSRSVSAEKADTEEKPAPVPKKLLIRATKGDCWIKATRDGKTVYVGTLKKGDQREMDLTSSIKVIFGNPTAVAVSLDGKDAGRPGTPGRVGRIVYETDGSVRDVSEQ</sequence>
<evidence type="ECO:0000256" key="2">
    <source>
        <dbReference type="SAM" id="Phobius"/>
    </source>
</evidence>
<dbReference type="STRING" id="469381.Dpep_0555"/>
<dbReference type="InterPro" id="IPR001387">
    <property type="entry name" value="Cro/C1-type_HTH"/>
</dbReference>
<dbReference type="RefSeq" id="WP_005659407.1">
    <property type="nucleotide sequence ID" value="NZ_ABTR02000001.1"/>
</dbReference>
<proteinExistence type="predicted"/>
<dbReference type="Pfam" id="PF13413">
    <property type="entry name" value="HTH_25"/>
    <property type="match status" value="1"/>
</dbReference>
<dbReference type="Pfam" id="PF13464">
    <property type="entry name" value="RodZ_C"/>
    <property type="match status" value="2"/>
</dbReference>
<dbReference type="CDD" id="cd00093">
    <property type="entry name" value="HTH_XRE"/>
    <property type="match status" value="1"/>
</dbReference>
<dbReference type="Gene3D" id="1.10.260.40">
    <property type="entry name" value="lambda repressor-like DNA-binding domains"/>
    <property type="match status" value="1"/>
</dbReference>
<dbReference type="InterPro" id="IPR050400">
    <property type="entry name" value="Bact_Cytoskel_RodZ"/>
</dbReference>
<organism evidence="4 5">
    <name type="scientific">Dethiosulfovibrio peptidovorans DSM 11002</name>
    <dbReference type="NCBI Taxonomy" id="469381"/>
    <lineage>
        <taxon>Bacteria</taxon>
        <taxon>Thermotogati</taxon>
        <taxon>Synergistota</taxon>
        <taxon>Synergistia</taxon>
        <taxon>Synergistales</taxon>
        <taxon>Dethiosulfovibrionaceae</taxon>
        <taxon>Dethiosulfovibrio</taxon>
    </lineage>
</organism>
<dbReference type="Proteomes" id="UP000006427">
    <property type="component" value="Unassembled WGS sequence"/>
</dbReference>
<name>D2Z524_9BACT</name>
<keyword evidence="2" id="KW-0812">Transmembrane</keyword>
<evidence type="ECO:0000313" key="4">
    <source>
        <dbReference type="EMBL" id="EFC90583.1"/>
    </source>
</evidence>
<dbReference type="eggNOG" id="COG1426">
    <property type="taxonomic scope" value="Bacteria"/>
</dbReference>
<gene>
    <name evidence="4" type="ORF">Dpep_0555</name>
</gene>
<comment type="caution">
    <text evidence="4">The sequence shown here is derived from an EMBL/GenBank/DDBJ whole genome shotgun (WGS) entry which is preliminary data.</text>
</comment>
<evidence type="ECO:0000313" key="5">
    <source>
        <dbReference type="Proteomes" id="UP000006427"/>
    </source>
</evidence>
<dbReference type="InterPro" id="IPR025194">
    <property type="entry name" value="RodZ-like_C"/>
</dbReference>
<dbReference type="PANTHER" id="PTHR34475:SF1">
    <property type="entry name" value="CYTOSKELETON PROTEIN RODZ"/>
    <property type="match status" value="1"/>
</dbReference>
<dbReference type="PANTHER" id="PTHR34475">
    <property type="match status" value="1"/>
</dbReference>
<keyword evidence="2" id="KW-1133">Transmembrane helix</keyword>
<feature type="region of interest" description="Disordered" evidence="1">
    <location>
        <begin position="315"/>
        <end position="335"/>
    </location>
</feature>
<feature type="domain" description="Cytoskeleton protein RodZ-like C-terminal" evidence="3">
    <location>
        <begin position="347"/>
        <end position="411"/>
    </location>
</feature>
<dbReference type="OrthoDB" id="9797543at2"/>
<accession>D2Z524</accession>
<feature type="transmembrane region" description="Helical" evidence="2">
    <location>
        <begin position="132"/>
        <end position="149"/>
    </location>
</feature>
<dbReference type="EMBL" id="ABTR02000001">
    <property type="protein sequence ID" value="EFC90583.1"/>
    <property type="molecule type" value="Genomic_DNA"/>
</dbReference>
<keyword evidence="2" id="KW-0472">Membrane</keyword>
<protein>
    <recommendedName>
        <fullName evidence="3">Cytoskeleton protein RodZ-like C-terminal domain-containing protein</fullName>
    </recommendedName>
</protein>
<dbReference type="SUPFAM" id="SSF47413">
    <property type="entry name" value="lambda repressor-like DNA-binding domains"/>
    <property type="match status" value="1"/>
</dbReference>
<evidence type="ECO:0000259" key="3">
    <source>
        <dbReference type="Pfam" id="PF13464"/>
    </source>
</evidence>
<keyword evidence="5" id="KW-1185">Reference proteome</keyword>
<evidence type="ECO:0000256" key="1">
    <source>
        <dbReference type="SAM" id="MobiDB-lite"/>
    </source>
</evidence>
<dbReference type="AlphaFoldDB" id="D2Z524"/>
<dbReference type="InterPro" id="IPR010982">
    <property type="entry name" value="Lambda_DNA-bd_dom_sf"/>
</dbReference>
<feature type="compositionally biased region" description="Basic and acidic residues" evidence="1">
    <location>
        <begin position="315"/>
        <end position="334"/>
    </location>
</feature>
<feature type="domain" description="Cytoskeleton protein RodZ-like C-terminal" evidence="3">
    <location>
        <begin position="228"/>
        <end position="292"/>
    </location>
</feature>
<dbReference type="PaxDb" id="469381-Dpep_0555"/>